<dbReference type="EMBL" id="QXFY01000241">
    <property type="protein sequence ID" value="KAE9350893.1"/>
    <property type="molecule type" value="Genomic_DNA"/>
</dbReference>
<name>A0A6A3M1F1_9STRA</name>
<evidence type="ECO:0000313" key="1">
    <source>
        <dbReference type="EMBL" id="KAE8942938.1"/>
    </source>
</evidence>
<dbReference type="Proteomes" id="UP000460718">
    <property type="component" value="Unassembled WGS sequence"/>
</dbReference>
<dbReference type="AlphaFoldDB" id="A0A6A3M1F1"/>
<gene>
    <name evidence="3" type="ORF">PF008_g6209</name>
    <name evidence="1" type="ORF">PF009_g7321</name>
    <name evidence="2" type="ORF">PF011_g4650</name>
</gene>
<dbReference type="Proteomes" id="UP000486351">
    <property type="component" value="Unassembled WGS sequence"/>
</dbReference>
<evidence type="ECO:0000313" key="5">
    <source>
        <dbReference type="Proteomes" id="UP000460718"/>
    </source>
</evidence>
<dbReference type="Proteomes" id="UP000429523">
    <property type="component" value="Unassembled WGS sequence"/>
</dbReference>
<evidence type="ECO:0000313" key="3">
    <source>
        <dbReference type="EMBL" id="KAE9350893.1"/>
    </source>
</evidence>
<evidence type="ECO:0000313" key="2">
    <source>
        <dbReference type="EMBL" id="KAE9022033.1"/>
    </source>
</evidence>
<sequence>MGPVVTSDAPSVAVAASAAVSIAAVNSPGKISKKFDKLPPSVWWYCIASPTSNAGTGPEYVRWNLA</sequence>
<comment type="caution">
    <text evidence="2">The sequence shown here is derived from an EMBL/GenBank/DDBJ whole genome shotgun (WGS) entry which is preliminary data.</text>
</comment>
<reference evidence="5 6" key="1">
    <citation type="submission" date="2018-09" db="EMBL/GenBank/DDBJ databases">
        <title>Genomic investigation of the strawberry pathogen Phytophthora fragariae indicates pathogenicity is determined by transcriptional variation in three key races.</title>
        <authorList>
            <person name="Adams T.M."/>
            <person name="Armitage A.D."/>
            <person name="Sobczyk M.K."/>
            <person name="Bates H.J."/>
            <person name="Dunwell J.M."/>
            <person name="Nellist C.F."/>
            <person name="Harrison R.J."/>
        </authorList>
    </citation>
    <scope>NUCLEOTIDE SEQUENCE [LARGE SCALE GENOMIC DNA]</scope>
    <source>
        <strain evidence="3 6">NOV-77</strain>
        <strain evidence="1 4">NOV-9</strain>
        <strain evidence="2 5">SCRP245</strain>
    </source>
</reference>
<dbReference type="EMBL" id="QXFW01000171">
    <property type="protein sequence ID" value="KAE9022033.1"/>
    <property type="molecule type" value="Genomic_DNA"/>
</dbReference>
<evidence type="ECO:0000313" key="6">
    <source>
        <dbReference type="Proteomes" id="UP000486351"/>
    </source>
</evidence>
<protein>
    <submittedName>
        <fullName evidence="2">Uncharacterized protein</fullName>
    </submittedName>
</protein>
<organism evidence="2 5">
    <name type="scientific">Phytophthora fragariae</name>
    <dbReference type="NCBI Taxonomy" id="53985"/>
    <lineage>
        <taxon>Eukaryota</taxon>
        <taxon>Sar</taxon>
        <taxon>Stramenopiles</taxon>
        <taxon>Oomycota</taxon>
        <taxon>Peronosporomycetes</taxon>
        <taxon>Peronosporales</taxon>
        <taxon>Peronosporaceae</taxon>
        <taxon>Phytophthora</taxon>
    </lineage>
</organism>
<proteinExistence type="predicted"/>
<dbReference type="EMBL" id="QXGF01000280">
    <property type="protein sequence ID" value="KAE8942938.1"/>
    <property type="molecule type" value="Genomic_DNA"/>
</dbReference>
<accession>A0A6A3M1F1</accession>
<evidence type="ECO:0000313" key="4">
    <source>
        <dbReference type="Proteomes" id="UP000429523"/>
    </source>
</evidence>